<dbReference type="InterPro" id="IPR011701">
    <property type="entry name" value="MFS"/>
</dbReference>
<comment type="function">
    <text evidence="9">May be a proton symporter involved in the uptake of osmolytes such as proline and glycine betaine.</text>
</comment>
<dbReference type="InterPro" id="IPR005828">
    <property type="entry name" value="MFS_sugar_transport-like"/>
</dbReference>
<feature type="transmembrane region" description="Helical" evidence="12">
    <location>
        <begin position="64"/>
        <end position="88"/>
    </location>
</feature>
<dbReference type="SUPFAM" id="SSF103473">
    <property type="entry name" value="MFS general substrate transporter"/>
    <property type="match status" value="1"/>
</dbReference>
<comment type="subcellular location">
    <subcellularLocation>
        <location evidence="1">Cell membrane</location>
        <topology evidence="1">Multi-pass membrane protein</topology>
    </subcellularLocation>
</comment>
<evidence type="ECO:0000256" key="8">
    <source>
        <dbReference type="ARBA" id="ARBA00023136"/>
    </source>
</evidence>
<feature type="transmembrane region" description="Helical" evidence="12">
    <location>
        <begin position="166"/>
        <end position="191"/>
    </location>
</feature>
<feature type="transmembrane region" description="Helical" evidence="12">
    <location>
        <begin position="100"/>
        <end position="118"/>
    </location>
</feature>
<evidence type="ECO:0000259" key="13">
    <source>
        <dbReference type="PROSITE" id="PS50850"/>
    </source>
</evidence>
<dbReference type="InterPro" id="IPR020846">
    <property type="entry name" value="MFS_dom"/>
</dbReference>
<feature type="transmembrane region" description="Helical" evidence="12">
    <location>
        <begin position="253"/>
        <end position="275"/>
    </location>
</feature>
<dbReference type="RefSeq" id="WP_270070968.1">
    <property type="nucleotide sequence ID" value="NZ_JAJAQC010000005.1"/>
</dbReference>
<feature type="transmembrane region" description="Helical" evidence="12">
    <location>
        <begin position="39"/>
        <end position="58"/>
    </location>
</feature>
<evidence type="ECO:0000256" key="4">
    <source>
        <dbReference type="ARBA" id="ARBA00022475"/>
    </source>
</evidence>
<dbReference type="EMBL" id="JAJAQC010000005">
    <property type="protein sequence ID" value="MDA0563694.1"/>
    <property type="molecule type" value="Genomic_DNA"/>
</dbReference>
<evidence type="ECO:0000256" key="9">
    <source>
        <dbReference type="ARBA" id="ARBA00037295"/>
    </source>
</evidence>
<dbReference type="GO" id="GO:0005886">
    <property type="term" value="C:plasma membrane"/>
    <property type="evidence" value="ECO:0007669"/>
    <property type="project" value="UniProtKB-SubCell"/>
</dbReference>
<keyword evidence="6" id="KW-0769">Symport</keyword>
<feature type="transmembrane region" description="Helical" evidence="12">
    <location>
        <begin position="203"/>
        <end position="220"/>
    </location>
</feature>
<evidence type="ECO:0000256" key="3">
    <source>
        <dbReference type="ARBA" id="ARBA00022448"/>
    </source>
</evidence>
<feature type="domain" description="Major facilitator superfamily (MFS) profile" evidence="13">
    <location>
        <begin position="27"/>
        <end position="436"/>
    </location>
</feature>
<dbReference type="InterPro" id="IPR036259">
    <property type="entry name" value="MFS_trans_sf"/>
</dbReference>
<dbReference type="GO" id="GO:0015293">
    <property type="term" value="F:symporter activity"/>
    <property type="evidence" value="ECO:0007669"/>
    <property type="project" value="UniProtKB-KW"/>
</dbReference>
<evidence type="ECO:0000256" key="11">
    <source>
        <dbReference type="SAM" id="MobiDB-lite"/>
    </source>
</evidence>
<dbReference type="Pfam" id="PF07690">
    <property type="entry name" value="MFS_1"/>
    <property type="match status" value="1"/>
</dbReference>
<dbReference type="Pfam" id="PF00083">
    <property type="entry name" value="Sugar_tr"/>
    <property type="match status" value="1"/>
</dbReference>
<dbReference type="CDD" id="cd17369">
    <property type="entry name" value="MFS_ShiA_like"/>
    <property type="match status" value="1"/>
</dbReference>
<feature type="transmembrane region" description="Helical" evidence="12">
    <location>
        <begin position="287"/>
        <end position="307"/>
    </location>
</feature>
<feature type="transmembrane region" description="Helical" evidence="12">
    <location>
        <begin position="412"/>
        <end position="431"/>
    </location>
</feature>
<feature type="transmembrane region" description="Helical" evidence="12">
    <location>
        <begin position="344"/>
        <end position="368"/>
    </location>
</feature>
<organism evidence="14 15">
    <name type="scientific">Streptomonospora mangrovi</name>
    <dbReference type="NCBI Taxonomy" id="2883123"/>
    <lineage>
        <taxon>Bacteria</taxon>
        <taxon>Bacillati</taxon>
        <taxon>Actinomycetota</taxon>
        <taxon>Actinomycetes</taxon>
        <taxon>Streptosporangiales</taxon>
        <taxon>Nocardiopsidaceae</taxon>
        <taxon>Streptomonospora</taxon>
    </lineage>
</organism>
<reference evidence="14" key="1">
    <citation type="submission" date="2021-10" db="EMBL/GenBank/DDBJ databases">
        <title>Streptomonospora sp. nov., isolated from mangrove soil.</title>
        <authorList>
            <person name="Chen X."/>
            <person name="Ge X."/>
            <person name="Liu W."/>
        </authorList>
    </citation>
    <scope>NUCLEOTIDE SEQUENCE</scope>
    <source>
        <strain evidence="14">S1-112</strain>
    </source>
</reference>
<evidence type="ECO:0000256" key="7">
    <source>
        <dbReference type="ARBA" id="ARBA00022989"/>
    </source>
</evidence>
<dbReference type="PANTHER" id="PTHR43045">
    <property type="entry name" value="SHIKIMATE TRANSPORTER"/>
    <property type="match status" value="1"/>
</dbReference>
<proteinExistence type="inferred from homology"/>
<evidence type="ECO:0000313" key="15">
    <source>
        <dbReference type="Proteomes" id="UP001140076"/>
    </source>
</evidence>
<dbReference type="FunFam" id="1.20.1250.20:FF:000001">
    <property type="entry name" value="Dicarboxylate MFS transporter"/>
    <property type="match status" value="1"/>
</dbReference>
<protein>
    <recommendedName>
        <fullName evidence="10">Putative proline/betaine transporter</fullName>
    </recommendedName>
</protein>
<evidence type="ECO:0000256" key="6">
    <source>
        <dbReference type="ARBA" id="ARBA00022847"/>
    </source>
</evidence>
<keyword evidence="3" id="KW-0813">Transport</keyword>
<comment type="similarity">
    <text evidence="2">Belongs to the major facilitator superfamily. Metabolite:H+ Symporter (MHS) family (TC 2.A.1.6) family.</text>
</comment>
<gene>
    <name evidence="14" type="ORF">LG943_05010</name>
</gene>
<keyword evidence="7 12" id="KW-1133">Transmembrane helix</keyword>
<dbReference type="Gene3D" id="1.20.1250.20">
    <property type="entry name" value="MFS general substrate transporter like domains"/>
    <property type="match status" value="2"/>
</dbReference>
<dbReference type="PANTHER" id="PTHR43045:SF1">
    <property type="entry name" value="SHIKIMATE TRANSPORTER"/>
    <property type="match status" value="1"/>
</dbReference>
<feature type="region of interest" description="Disordered" evidence="11">
    <location>
        <begin position="1"/>
        <end position="21"/>
    </location>
</feature>
<accession>A0A9X3NKW1</accession>
<dbReference type="AlphaFoldDB" id="A0A9X3NKW1"/>
<comment type="caution">
    <text evidence="14">The sequence shown here is derived from an EMBL/GenBank/DDBJ whole genome shotgun (WGS) entry which is preliminary data.</text>
</comment>
<feature type="transmembrane region" description="Helical" evidence="12">
    <location>
        <begin position="319"/>
        <end position="338"/>
    </location>
</feature>
<evidence type="ECO:0000313" key="14">
    <source>
        <dbReference type="EMBL" id="MDA0563694.1"/>
    </source>
</evidence>
<sequence length="487" mass="51016">MTAHEGAPAPGSTGPAGPTPPDQMRRVVLASLVGTALEWYDFFIYGTAAALVFNTLFFTDADPAVGTLVAFASFAVGFVFRPLGGFVFGHIGDRFGRRTTLVITTLIMGVSTGLIGLLPTYPVIGIWAPVLLTLLRVCQGLGAGAEFGGASTLLSEHAPPARRGYYGSYAQTGVQIGLVMGTVVFLLVGFLPDEALYSWGWRLPFLLSFLLIGVSLYLRLRVAESPVFLRAAANRTTVKVPILRALTRYPGSFLVGIGAHIADTAVVYIYATFSVSYLTATLDQPRWVALTGVIAFGVAVILLQPVYGALSDRIGRRPVNIFSVVFTALFAYPFFFLLNTGEPVVIWLALLVATTLGLAPMIAVQPAFYAELFGAGVRYTGFAASREIGAAIAGFSPVVASFLLEYSGGDPWLVALMMVGACAVSLVAFLFSRETREIDITAFETSQGSIVGTGRGGSTRGTGGTGSTEGTPAGGTPAGGTPAGGTD</sequence>
<dbReference type="PROSITE" id="PS50850">
    <property type="entry name" value="MFS"/>
    <property type="match status" value="1"/>
</dbReference>
<evidence type="ECO:0000256" key="2">
    <source>
        <dbReference type="ARBA" id="ARBA00008240"/>
    </source>
</evidence>
<evidence type="ECO:0000256" key="5">
    <source>
        <dbReference type="ARBA" id="ARBA00022692"/>
    </source>
</evidence>
<dbReference type="Proteomes" id="UP001140076">
    <property type="component" value="Unassembled WGS sequence"/>
</dbReference>
<evidence type="ECO:0000256" key="12">
    <source>
        <dbReference type="SAM" id="Phobius"/>
    </source>
</evidence>
<evidence type="ECO:0000256" key="10">
    <source>
        <dbReference type="ARBA" id="ARBA00039918"/>
    </source>
</evidence>
<name>A0A9X3NKW1_9ACTN</name>
<evidence type="ECO:0000256" key="1">
    <source>
        <dbReference type="ARBA" id="ARBA00004651"/>
    </source>
</evidence>
<feature type="compositionally biased region" description="Low complexity" evidence="11">
    <location>
        <begin position="1"/>
        <end position="16"/>
    </location>
</feature>
<keyword evidence="15" id="KW-1185">Reference proteome</keyword>
<keyword evidence="5 12" id="KW-0812">Transmembrane</keyword>
<keyword evidence="4" id="KW-1003">Cell membrane</keyword>
<keyword evidence="8 12" id="KW-0472">Membrane</keyword>
<feature type="region of interest" description="Disordered" evidence="11">
    <location>
        <begin position="451"/>
        <end position="487"/>
    </location>
</feature>